<keyword evidence="1" id="KW-0813">Transport</keyword>
<keyword evidence="2 6" id="KW-0349">Heme</keyword>
<keyword evidence="5 6" id="KW-0408">Iron</keyword>
<dbReference type="GO" id="GO:0046872">
    <property type="term" value="F:metal ion binding"/>
    <property type="evidence" value="ECO:0007669"/>
    <property type="project" value="UniProtKB-KW"/>
</dbReference>
<dbReference type="GO" id="GO:0020037">
    <property type="term" value="F:heme binding"/>
    <property type="evidence" value="ECO:0007669"/>
    <property type="project" value="InterPro"/>
</dbReference>
<evidence type="ECO:0000256" key="3">
    <source>
        <dbReference type="ARBA" id="ARBA00022723"/>
    </source>
</evidence>
<name>A0A0F5YG54_9CYAN</name>
<feature type="domain" description="Cytochrome c" evidence="7">
    <location>
        <begin position="41"/>
        <end position="114"/>
    </location>
</feature>
<keyword evidence="3 6" id="KW-0479">Metal-binding</keyword>
<dbReference type="InterPro" id="IPR036909">
    <property type="entry name" value="Cyt_c-like_dom_sf"/>
</dbReference>
<dbReference type="EMBL" id="LATL02000184">
    <property type="protein sequence ID" value="KKD37195.2"/>
    <property type="molecule type" value="Genomic_DNA"/>
</dbReference>
<dbReference type="PATRIC" id="fig|1637645.4.peg.3650"/>
<proteinExistence type="predicted"/>
<dbReference type="GO" id="GO:0009055">
    <property type="term" value="F:electron transfer activity"/>
    <property type="evidence" value="ECO:0007669"/>
    <property type="project" value="InterPro"/>
</dbReference>
<evidence type="ECO:0000259" key="7">
    <source>
        <dbReference type="PROSITE" id="PS51007"/>
    </source>
</evidence>
<dbReference type="PANTHER" id="PTHR37823">
    <property type="entry name" value="CYTOCHROME C-553-LIKE"/>
    <property type="match status" value="1"/>
</dbReference>
<evidence type="ECO:0000256" key="6">
    <source>
        <dbReference type="PROSITE-ProRule" id="PRU00433"/>
    </source>
</evidence>
<dbReference type="InterPro" id="IPR051811">
    <property type="entry name" value="Cytochrome_c550/c551-like"/>
</dbReference>
<comment type="caution">
    <text evidence="8">The sequence shown here is derived from an EMBL/GenBank/DDBJ whole genome shotgun (WGS) entry which is preliminary data.</text>
</comment>
<evidence type="ECO:0000313" key="8">
    <source>
        <dbReference type="EMBL" id="KKD37195.2"/>
    </source>
</evidence>
<organism evidence="8 9">
    <name type="scientific">Limnoraphis robusta CS-951</name>
    <dbReference type="NCBI Taxonomy" id="1637645"/>
    <lineage>
        <taxon>Bacteria</taxon>
        <taxon>Bacillati</taxon>
        <taxon>Cyanobacteriota</taxon>
        <taxon>Cyanophyceae</taxon>
        <taxon>Oscillatoriophycideae</taxon>
        <taxon>Oscillatoriales</taxon>
        <taxon>Sirenicapillariaceae</taxon>
        <taxon>Limnoraphis</taxon>
    </lineage>
</organism>
<reference evidence="8 9" key="1">
    <citation type="submission" date="2015-06" db="EMBL/GenBank/DDBJ databases">
        <title>Draft genome assembly of filamentous brackish cyanobacterium Limnoraphis robusta strain CS-951.</title>
        <authorList>
            <person name="Willis A."/>
            <person name="Parks M."/>
            <person name="Burford M.A."/>
        </authorList>
    </citation>
    <scope>NUCLEOTIDE SEQUENCE [LARGE SCALE GENOMIC DNA]</scope>
    <source>
        <strain evidence="8 9">CS-951</strain>
    </source>
</reference>
<evidence type="ECO:0000256" key="1">
    <source>
        <dbReference type="ARBA" id="ARBA00022448"/>
    </source>
</evidence>
<gene>
    <name evidence="8" type="ORF">WN50_15700</name>
</gene>
<dbReference type="Proteomes" id="UP000033607">
    <property type="component" value="Unassembled WGS sequence"/>
</dbReference>
<dbReference type="Gene3D" id="1.10.760.10">
    <property type="entry name" value="Cytochrome c-like domain"/>
    <property type="match status" value="1"/>
</dbReference>
<dbReference type="PROSITE" id="PS51007">
    <property type="entry name" value="CYTC"/>
    <property type="match status" value="1"/>
</dbReference>
<keyword evidence="4" id="KW-0249">Electron transport</keyword>
<dbReference type="PANTHER" id="PTHR37823:SF1">
    <property type="entry name" value="CYTOCHROME C-553-LIKE"/>
    <property type="match status" value="1"/>
</dbReference>
<dbReference type="AlphaFoldDB" id="A0A0F5YG54"/>
<accession>A0A0F5YG54</accession>
<evidence type="ECO:0000256" key="4">
    <source>
        <dbReference type="ARBA" id="ARBA00022982"/>
    </source>
</evidence>
<dbReference type="InterPro" id="IPR009056">
    <property type="entry name" value="Cyt_c-like_dom"/>
</dbReference>
<evidence type="ECO:0000256" key="2">
    <source>
        <dbReference type="ARBA" id="ARBA00022617"/>
    </source>
</evidence>
<dbReference type="Pfam" id="PF13442">
    <property type="entry name" value="Cytochrome_CBB3"/>
    <property type="match status" value="1"/>
</dbReference>
<evidence type="ECO:0000313" key="9">
    <source>
        <dbReference type="Proteomes" id="UP000033607"/>
    </source>
</evidence>
<protein>
    <submittedName>
        <fullName evidence="8">Cytochrome C</fullName>
    </submittedName>
</protein>
<sequence length="114" mass="12630">MLRRVSLFAVGIMLLILLWLFGLNMIHVSDPYVEQVLSLDGDPIKGHAIFQMNCAGCHVQKATDQVGPSLQDLSQRKSPVGIIQQVISGETPPMPQFQPSPQEMADLLSYLEKL</sequence>
<dbReference type="SUPFAM" id="SSF46626">
    <property type="entry name" value="Cytochrome c"/>
    <property type="match status" value="1"/>
</dbReference>
<evidence type="ECO:0000256" key="5">
    <source>
        <dbReference type="ARBA" id="ARBA00023004"/>
    </source>
</evidence>